<evidence type="ECO:0000313" key="2">
    <source>
        <dbReference type="EMBL" id="KAH9368447.1"/>
    </source>
</evidence>
<feature type="region of interest" description="Disordered" evidence="1">
    <location>
        <begin position="280"/>
        <end position="328"/>
    </location>
</feature>
<evidence type="ECO:0000313" key="3">
    <source>
        <dbReference type="Proteomes" id="UP000821853"/>
    </source>
</evidence>
<sequence length="395" mass="43363">MFNRVFLTLKGQHDGQNIIVEALEVPSICTITSPPVSKEIVRAMADQGQVAADARLAPTFRDNQVSVLIASDAYWKVATVNVSRISPTLMAVETVLGWTIQGTQLDSSRLSTTHSSALFLSLGESSTEDTTVDNDRSSMCRLEVSETRGTTENSTFNDPAIQPFELQDRKENHRDQVLLRNEEPRSEVANQLSFQKVKLDFKTKRSDPCIMKVLGTQWKGSDSLVLREDNITMFVSEKPVAKSEAMPAVPSALLAKQREHVPPAETLPSRTLVDWQRAAHTVTAPSSRQGVSSVAPSDMGIPPAASIHPRGDRTASSQARSRGRRASRRQGDACRLTCYSTTIVTGFGRDGVVRPCSFRQWISVRLSSGLKIRRQGPQMLWCNKSLLNLGAAGVC</sequence>
<gene>
    <name evidence="2" type="ORF">HPB48_012623</name>
</gene>
<dbReference type="EMBL" id="JABSTR010000004">
    <property type="protein sequence ID" value="KAH9368447.1"/>
    <property type="molecule type" value="Genomic_DNA"/>
</dbReference>
<protein>
    <recommendedName>
        <fullName evidence="4">Peptidase aspartic putative domain-containing protein</fullName>
    </recommendedName>
</protein>
<organism evidence="2 3">
    <name type="scientific">Haemaphysalis longicornis</name>
    <name type="common">Bush tick</name>
    <dbReference type="NCBI Taxonomy" id="44386"/>
    <lineage>
        <taxon>Eukaryota</taxon>
        <taxon>Metazoa</taxon>
        <taxon>Ecdysozoa</taxon>
        <taxon>Arthropoda</taxon>
        <taxon>Chelicerata</taxon>
        <taxon>Arachnida</taxon>
        <taxon>Acari</taxon>
        <taxon>Parasitiformes</taxon>
        <taxon>Ixodida</taxon>
        <taxon>Ixodoidea</taxon>
        <taxon>Ixodidae</taxon>
        <taxon>Haemaphysalinae</taxon>
        <taxon>Haemaphysalis</taxon>
    </lineage>
</organism>
<dbReference type="VEuPathDB" id="VectorBase:HLOH_060389"/>
<accession>A0A9J6G062</accession>
<evidence type="ECO:0000256" key="1">
    <source>
        <dbReference type="SAM" id="MobiDB-lite"/>
    </source>
</evidence>
<name>A0A9J6G062_HAELO</name>
<evidence type="ECO:0008006" key="4">
    <source>
        <dbReference type="Google" id="ProtNLM"/>
    </source>
</evidence>
<proteinExistence type="predicted"/>
<dbReference type="OrthoDB" id="6514447at2759"/>
<reference evidence="2 3" key="1">
    <citation type="journal article" date="2020" name="Cell">
        <title>Large-Scale Comparative Analyses of Tick Genomes Elucidate Their Genetic Diversity and Vector Capacities.</title>
        <authorList>
            <consortium name="Tick Genome and Microbiome Consortium (TIGMIC)"/>
            <person name="Jia N."/>
            <person name="Wang J."/>
            <person name="Shi W."/>
            <person name="Du L."/>
            <person name="Sun Y."/>
            <person name="Zhan W."/>
            <person name="Jiang J.F."/>
            <person name="Wang Q."/>
            <person name="Zhang B."/>
            <person name="Ji P."/>
            <person name="Bell-Sakyi L."/>
            <person name="Cui X.M."/>
            <person name="Yuan T.T."/>
            <person name="Jiang B.G."/>
            <person name="Yang W.F."/>
            <person name="Lam T.T."/>
            <person name="Chang Q.C."/>
            <person name="Ding S.J."/>
            <person name="Wang X.J."/>
            <person name="Zhu J.G."/>
            <person name="Ruan X.D."/>
            <person name="Zhao L."/>
            <person name="Wei J.T."/>
            <person name="Ye R.Z."/>
            <person name="Que T.C."/>
            <person name="Du C.H."/>
            <person name="Zhou Y.H."/>
            <person name="Cheng J.X."/>
            <person name="Dai P.F."/>
            <person name="Guo W.B."/>
            <person name="Han X.H."/>
            <person name="Huang E.J."/>
            <person name="Li L.F."/>
            <person name="Wei W."/>
            <person name="Gao Y.C."/>
            <person name="Liu J.Z."/>
            <person name="Shao H.Z."/>
            <person name="Wang X."/>
            <person name="Wang C.C."/>
            <person name="Yang T.C."/>
            <person name="Huo Q.B."/>
            <person name="Li W."/>
            <person name="Chen H.Y."/>
            <person name="Chen S.E."/>
            <person name="Zhou L.G."/>
            <person name="Ni X.B."/>
            <person name="Tian J.H."/>
            <person name="Sheng Y."/>
            <person name="Liu T."/>
            <person name="Pan Y.S."/>
            <person name="Xia L.Y."/>
            <person name="Li J."/>
            <person name="Zhao F."/>
            <person name="Cao W.C."/>
        </authorList>
    </citation>
    <scope>NUCLEOTIDE SEQUENCE [LARGE SCALE GENOMIC DNA]</scope>
    <source>
        <strain evidence="2">HaeL-2018</strain>
    </source>
</reference>
<comment type="caution">
    <text evidence="2">The sequence shown here is derived from an EMBL/GenBank/DDBJ whole genome shotgun (WGS) entry which is preliminary data.</text>
</comment>
<dbReference type="Proteomes" id="UP000821853">
    <property type="component" value="Chromosome 2"/>
</dbReference>
<dbReference type="AlphaFoldDB" id="A0A9J6G062"/>
<feature type="compositionally biased region" description="Polar residues" evidence="1">
    <location>
        <begin position="283"/>
        <end position="295"/>
    </location>
</feature>
<keyword evidence="3" id="KW-1185">Reference proteome</keyword>